<dbReference type="NCBIfam" id="NF004833">
    <property type="entry name" value="PRK06185.1-1"/>
    <property type="match status" value="1"/>
</dbReference>
<feature type="domain" description="FAD-binding" evidence="2">
    <location>
        <begin position="7"/>
        <end position="326"/>
    </location>
</feature>
<dbReference type="Pfam" id="PF01494">
    <property type="entry name" value="FAD_binding_3"/>
    <property type="match status" value="1"/>
</dbReference>
<dbReference type="RefSeq" id="WP_218602470.1">
    <property type="nucleotide sequence ID" value="NZ_JADQDJ010000066.1"/>
</dbReference>
<evidence type="ECO:0000313" key="3">
    <source>
        <dbReference type="EMBL" id="MBW0135758.1"/>
    </source>
</evidence>
<reference evidence="3 4" key="1">
    <citation type="submission" date="2020-11" db="EMBL/GenBank/DDBJ databases">
        <title>Pseudonocardia abyssalis sp. nov. and Pseudonocardia oceani sp. nov., description and phylogenomic analysis of two novel actinomycetes isolated from the deep Southern Ocean.</title>
        <authorList>
            <person name="Parra J."/>
        </authorList>
    </citation>
    <scope>NUCLEOTIDE SEQUENCE [LARGE SCALE GENOMIC DNA]</scope>
    <source>
        <strain evidence="3 4">KRD-168</strain>
    </source>
</reference>
<comment type="caution">
    <text evidence="3">The sequence shown here is derived from an EMBL/GenBank/DDBJ whole genome shotgun (WGS) entry which is preliminary data.</text>
</comment>
<evidence type="ECO:0000256" key="1">
    <source>
        <dbReference type="ARBA" id="ARBA00023002"/>
    </source>
</evidence>
<sequence>MVNSERTTCLVVGGGPAGMVLGLLMARAGVEVTVLEKHADFLRDFRGDTVHASTLNLLDELGLGDRFAAVPQRLLERITGQFDTGTVQISDMRRLPGAHKHIALVPQWDFLDLLAEVAAEEPTFTLRREAEVVGLLRDGSRVTGVRFVDRTDGTEHDLRAELTVACDGRGSAVRAAAALEPRSFGVPMDIWWFRLPRRETDPIGGVGRFSTGHFCVMIDRGDYWQCGYLIRKGGDTALRAAGIEELQRRFAGLLPWMADRTGALESWDDVKLLDVRLERLRRWDLDGLLLIGDAAHAMSPVGGVGINLAVADAVATARLLAPALRSGGVVPRSVLRTVQRRRWWPTALVQGAQRLAHRAILGPAIATATPAPTGPVGMADDGGLAPAPLASLPFPLRMLQRFPVLQGIPARLVAIGPLPEHAPEWARREPEPVARP</sequence>
<dbReference type="InterPro" id="IPR050631">
    <property type="entry name" value="PheA/TfdB_FAD_monoxygenase"/>
</dbReference>
<dbReference type="PANTHER" id="PTHR43476">
    <property type="entry name" value="3-(3-HYDROXY-PHENYL)PROPIONATE/3-HYDROXYCINNAMIC ACID HYDROXYLASE"/>
    <property type="match status" value="1"/>
</dbReference>
<organism evidence="3 4">
    <name type="scientific">Pseudonocardia abyssalis</name>
    <dbReference type="NCBI Taxonomy" id="2792008"/>
    <lineage>
        <taxon>Bacteria</taxon>
        <taxon>Bacillati</taxon>
        <taxon>Actinomycetota</taxon>
        <taxon>Actinomycetes</taxon>
        <taxon>Pseudonocardiales</taxon>
        <taxon>Pseudonocardiaceae</taxon>
        <taxon>Pseudonocardia</taxon>
    </lineage>
</organism>
<keyword evidence="4" id="KW-1185">Reference proteome</keyword>
<dbReference type="NCBIfam" id="NF004834">
    <property type="entry name" value="PRK06185.1-3"/>
    <property type="match status" value="1"/>
</dbReference>
<protein>
    <submittedName>
        <fullName evidence="3">FAD-dependent oxidoreductase</fullName>
    </submittedName>
</protein>
<name>A0ABS6UU25_9PSEU</name>
<dbReference type="EMBL" id="JADQDK010000001">
    <property type="protein sequence ID" value="MBW0135758.1"/>
    <property type="molecule type" value="Genomic_DNA"/>
</dbReference>
<proteinExistence type="predicted"/>
<evidence type="ECO:0000259" key="2">
    <source>
        <dbReference type="Pfam" id="PF01494"/>
    </source>
</evidence>
<evidence type="ECO:0000313" key="4">
    <source>
        <dbReference type="Proteomes" id="UP000694287"/>
    </source>
</evidence>
<dbReference type="PANTHER" id="PTHR43476:SF5">
    <property type="entry name" value="FAD-DEPENDENT MONOOXYGENASE"/>
    <property type="match status" value="1"/>
</dbReference>
<gene>
    <name evidence="3" type="ORF">I4I81_16050</name>
</gene>
<dbReference type="InterPro" id="IPR002938">
    <property type="entry name" value="FAD-bd"/>
</dbReference>
<keyword evidence="1" id="KW-0560">Oxidoreductase</keyword>
<dbReference type="Proteomes" id="UP000694287">
    <property type="component" value="Unassembled WGS sequence"/>
</dbReference>
<accession>A0ABS6UU25</accession>